<keyword evidence="3" id="KW-0472">Membrane</keyword>
<keyword evidence="2" id="KW-0802">TPR repeat</keyword>
<evidence type="ECO:0000313" key="5">
    <source>
        <dbReference type="EMBL" id="KGM53862.1"/>
    </source>
</evidence>
<accession>A0A0A0EXK7</accession>
<dbReference type="PANTHER" id="PTHR44227:SF3">
    <property type="entry name" value="PROTEIN O-MANNOSYL-TRANSFERASE TMTC4"/>
    <property type="match status" value="1"/>
</dbReference>
<feature type="transmembrane region" description="Helical" evidence="3">
    <location>
        <begin position="305"/>
        <end position="323"/>
    </location>
</feature>
<feature type="transmembrane region" description="Helical" evidence="3">
    <location>
        <begin position="359"/>
        <end position="377"/>
    </location>
</feature>
<keyword evidence="4" id="KW-0732">Signal</keyword>
<gene>
    <name evidence="5" type="ORF">N800_03685</name>
</gene>
<feature type="transmembrane region" description="Helical" evidence="3">
    <location>
        <begin position="177"/>
        <end position="194"/>
    </location>
</feature>
<dbReference type="PANTHER" id="PTHR44227">
    <property type="match status" value="1"/>
</dbReference>
<feature type="transmembrane region" description="Helical" evidence="3">
    <location>
        <begin position="329"/>
        <end position="347"/>
    </location>
</feature>
<feature type="transmembrane region" description="Helical" evidence="3">
    <location>
        <begin position="229"/>
        <end position="252"/>
    </location>
</feature>
<dbReference type="STRING" id="1385517.N800_03685"/>
<proteinExistence type="predicted"/>
<dbReference type="EMBL" id="AVPU01000020">
    <property type="protein sequence ID" value="KGM53862.1"/>
    <property type="molecule type" value="Genomic_DNA"/>
</dbReference>
<protein>
    <submittedName>
        <fullName evidence="5">Uncharacterized protein</fullName>
    </submittedName>
</protein>
<evidence type="ECO:0000256" key="4">
    <source>
        <dbReference type="SAM" id="SignalP"/>
    </source>
</evidence>
<feature type="transmembrane region" description="Helical" evidence="3">
    <location>
        <begin position="120"/>
        <end position="144"/>
    </location>
</feature>
<evidence type="ECO:0000256" key="1">
    <source>
        <dbReference type="ARBA" id="ARBA00022737"/>
    </source>
</evidence>
<evidence type="ECO:0000256" key="2">
    <source>
        <dbReference type="ARBA" id="ARBA00022803"/>
    </source>
</evidence>
<organism evidence="5 6">
    <name type="scientific">Lysobacter daejeonensis GH1-9</name>
    <dbReference type="NCBI Taxonomy" id="1385517"/>
    <lineage>
        <taxon>Bacteria</taxon>
        <taxon>Pseudomonadati</taxon>
        <taxon>Pseudomonadota</taxon>
        <taxon>Gammaproteobacteria</taxon>
        <taxon>Lysobacterales</taxon>
        <taxon>Lysobacteraceae</taxon>
        <taxon>Aerolutibacter</taxon>
    </lineage>
</organism>
<name>A0A0A0EXK7_9GAMM</name>
<feature type="transmembrane region" description="Helical" evidence="3">
    <location>
        <begin position="272"/>
        <end position="293"/>
    </location>
</feature>
<evidence type="ECO:0000313" key="6">
    <source>
        <dbReference type="Proteomes" id="UP000029998"/>
    </source>
</evidence>
<dbReference type="AlphaFoldDB" id="A0A0A0EXK7"/>
<keyword evidence="3" id="KW-0812">Transmembrane</keyword>
<dbReference type="SUPFAM" id="SSF48452">
    <property type="entry name" value="TPR-like"/>
    <property type="match status" value="1"/>
</dbReference>
<dbReference type="InterPro" id="IPR052346">
    <property type="entry name" value="O-mannosyl-transferase_TMTC"/>
</dbReference>
<feature type="signal peptide" evidence="4">
    <location>
        <begin position="1"/>
        <end position="18"/>
    </location>
</feature>
<feature type="transmembrane region" description="Helical" evidence="3">
    <location>
        <begin position="200"/>
        <end position="217"/>
    </location>
</feature>
<comment type="caution">
    <text evidence="5">The sequence shown here is derived from an EMBL/GenBank/DDBJ whole genome shotgun (WGS) entry which is preliminary data.</text>
</comment>
<dbReference type="eggNOG" id="COG0457">
    <property type="taxonomic scope" value="Bacteria"/>
</dbReference>
<feature type="chain" id="PRO_5001962632" evidence="4">
    <location>
        <begin position="19"/>
        <end position="625"/>
    </location>
</feature>
<keyword evidence="1" id="KW-0677">Repeat</keyword>
<feature type="transmembrane region" description="Helical" evidence="3">
    <location>
        <begin position="150"/>
        <end position="168"/>
    </location>
</feature>
<keyword evidence="3" id="KW-1133">Transmembrane helix</keyword>
<reference evidence="5 6" key="1">
    <citation type="submission" date="2013-08" db="EMBL/GenBank/DDBJ databases">
        <title>Genome sequencing of Lysobacter.</title>
        <authorList>
            <person name="Zhang S."/>
            <person name="Wang G."/>
        </authorList>
    </citation>
    <scope>NUCLEOTIDE SEQUENCE [LARGE SCALE GENOMIC DNA]</scope>
    <source>
        <strain evidence="5 6">GH1-9</strain>
    </source>
</reference>
<dbReference type="Gene3D" id="1.25.40.10">
    <property type="entry name" value="Tetratricopeptide repeat domain"/>
    <property type="match status" value="1"/>
</dbReference>
<sequence>MIARSPLLAALILTILCAAPFAPGLTGPFLLDDWGNLEPLLNVNPSLESIYAAVFNNASGVLLRPVSNLSFAMNLLLAGPYPLPFKLTNLAIHLITGGLAFFVSQSLLRILAPAASERRVLLSALFAAIIWAVHPLQVSTVLYVVQRMTMLSALFMLIAILVATRFLTDTTKHGARHWLKSFVLYAAATFLAVLSKENGALVPLILLAIFLAAPPEARATLFGTREKKLFWLGGVVAPMMVAVVCLLIGWNSLMGFSGRSFTLVERLLTEPFVLMGYVRTILIPAPSVMGLFLDDTPIRSAADPLAWATLVAFLAIPVIAVRLHKRFPMFAFAILWFLACHAMESTVLPLELAFEHRNYLALLGPAIATAYGLLGLFEHYSPRLTGAAVLATVAALGFTTFHRASQWSSEETFALTEARNHPDSIRAQNLAGIVERRRGNMTSAIARMDAMKKAHPNEFFPFAMDMDFACDSTGHEVDWAGIHRTAARDIGGSEVLGYFNHISIVVANGSCQGISWRQLDAHLVRLADEAKRQRSTWAQQYFTVLRASLRENIDPPAASELFYQAADLDPKAKDIWTRIAMFEIAQNNRAQALVALNTAESQTPTWSPSAKRLAQLRATAESLQR</sequence>
<dbReference type="Proteomes" id="UP000029998">
    <property type="component" value="Unassembled WGS sequence"/>
</dbReference>
<evidence type="ECO:0000256" key="3">
    <source>
        <dbReference type="SAM" id="Phobius"/>
    </source>
</evidence>
<dbReference type="InterPro" id="IPR011990">
    <property type="entry name" value="TPR-like_helical_dom_sf"/>
</dbReference>
<keyword evidence="6" id="KW-1185">Reference proteome</keyword>
<feature type="transmembrane region" description="Helical" evidence="3">
    <location>
        <begin position="90"/>
        <end position="108"/>
    </location>
</feature>